<sequence length="69" mass="7764">MSKRVKETAKEELERVKHLAEEAARSGTYLYPLRGIAYFLSHKSLWKPLTSKLASTVGLGAGITTFMFF</sequence>
<reference evidence="1 2" key="1">
    <citation type="submission" date="2017-03" db="EMBL/GenBank/DDBJ databases">
        <title>Genomes of endolithic fungi from Antarctica.</title>
        <authorList>
            <person name="Coleine C."/>
            <person name="Masonjones S."/>
            <person name="Stajich J.E."/>
        </authorList>
    </citation>
    <scope>NUCLEOTIDE SEQUENCE [LARGE SCALE GENOMIC DNA]</scope>
    <source>
        <strain evidence="1 2">CCFEE 5187</strain>
    </source>
</reference>
<proteinExistence type="predicted"/>
<comment type="caution">
    <text evidence="1">The sequence shown here is derived from an EMBL/GenBank/DDBJ whole genome shotgun (WGS) entry which is preliminary data.</text>
</comment>
<protein>
    <submittedName>
        <fullName evidence="1">Uncharacterized protein</fullName>
    </submittedName>
</protein>
<gene>
    <name evidence="1" type="ORF">B0A49_09876</name>
</gene>
<dbReference type="OrthoDB" id="10012223at2759"/>
<feature type="non-terminal residue" evidence="1">
    <location>
        <position position="69"/>
    </location>
</feature>
<name>A0A4U0W145_9PEZI</name>
<dbReference type="EMBL" id="NAJN01002212">
    <property type="protein sequence ID" value="TKA55871.1"/>
    <property type="molecule type" value="Genomic_DNA"/>
</dbReference>
<evidence type="ECO:0000313" key="1">
    <source>
        <dbReference type="EMBL" id="TKA55871.1"/>
    </source>
</evidence>
<accession>A0A4U0W145</accession>
<organism evidence="1 2">
    <name type="scientific">Cryomyces minteri</name>
    <dbReference type="NCBI Taxonomy" id="331657"/>
    <lineage>
        <taxon>Eukaryota</taxon>
        <taxon>Fungi</taxon>
        <taxon>Dikarya</taxon>
        <taxon>Ascomycota</taxon>
        <taxon>Pezizomycotina</taxon>
        <taxon>Dothideomycetes</taxon>
        <taxon>Dothideomycetes incertae sedis</taxon>
        <taxon>Cryomyces</taxon>
    </lineage>
</organism>
<dbReference type="STRING" id="331657.A0A4U0W145"/>
<keyword evidence="2" id="KW-1185">Reference proteome</keyword>
<evidence type="ECO:0000313" key="2">
    <source>
        <dbReference type="Proteomes" id="UP000308768"/>
    </source>
</evidence>
<dbReference type="AlphaFoldDB" id="A0A4U0W145"/>
<dbReference type="Proteomes" id="UP000308768">
    <property type="component" value="Unassembled WGS sequence"/>
</dbReference>